<feature type="domain" description="Baseplate J-like C-terminal" evidence="1">
    <location>
        <begin position="246"/>
        <end position="326"/>
    </location>
</feature>
<dbReference type="AlphaFoldDB" id="A0A849V9E2"/>
<dbReference type="Proteomes" id="UP000586305">
    <property type="component" value="Unassembled WGS sequence"/>
</dbReference>
<dbReference type="PANTHER" id="PTHR35862">
    <property type="entry name" value="FELS-2 PROPHAGE PROTEIN"/>
    <property type="match status" value="1"/>
</dbReference>
<dbReference type="InterPro" id="IPR014507">
    <property type="entry name" value="Baseplate_assembly_J_pred"/>
</dbReference>
<reference evidence="2 3" key="1">
    <citation type="submission" date="2020-04" db="EMBL/GenBank/DDBJ databases">
        <title>Pseudoalteromonas caenipelagi sp. nov., isolated from a tidal flat.</title>
        <authorList>
            <person name="Park S."/>
            <person name="Yoon J.-H."/>
        </authorList>
    </citation>
    <scope>NUCLEOTIDE SEQUENCE [LARGE SCALE GENOMIC DNA]</scope>
    <source>
        <strain evidence="2 3">JBTF-M23</strain>
    </source>
</reference>
<accession>A0A849V9E2</accession>
<evidence type="ECO:0000313" key="2">
    <source>
        <dbReference type="EMBL" id="NOU49525.1"/>
    </source>
</evidence>
<dbReference type="EMBL" id="JABBPG010000001">
    <property type="protein sequence ID" value="NOU49525.1"/>
    <property type="molecule type" value="Genomic_DNA"/>
</dbReference>
<keyword evidence="3" id="KW-1185">Reference proteome</keyword>
<dbReference type="InterPro" id="IPR058530">
    <property type="entry name" value="Baseplate_J-like_C"/>
</dbReference>
<proteinExistence type="predicted"/>
<comment type="caution">
    <text evidence="2">The sequence shown here is derived from an EMBL/GenBank/DDBJ whole genome shotgun (WGS) entry which is preliminary data.</text>
</comment>
<gene>
    <name evidence="2" type="ORF">HG263_03045</name>
</gene>
<dbReference type="PANTHER" id="PTHR35862:SF1">
    <property type="entry name" value="FELS-2 PROPHAGE PROTEIN"/>
    <property type="match status" value="1"/>
</dbReference>
<dbReference type="InterPro" id="IPR052726">
    <property type="entry name" value="Phage_Baseplate_Hub"/>
</dbReference>
<protein>
    <submittedName>
        <fullName evidence="2">Baseplate protein</fullName>
    </submittedName>
</protein>
<evidence type="ECO:0000313" key="3">
    <source>
        <dbReference type="Proteomes" id="UP000586305"/>
    </source>
</evidence>
<sequence length="333" mass="36949">MSLTNFSAIDLNQLPVPEIIEPLSFEEIKTAIMADFATRYPDAQLNYESDPVVKLIETFTYRELLVRQRINEGAEAVLLAKASTEELDFLGQRFGVTRAVINQASDDLPADEIEYESDERFRTRIQLALEGFSTAGPEGAYAFHCFKASNHIQDVFIEAPEFVMLLPPAELAEQVPSGTMLLTNTYNAGLENPMPGDVAITLLSDEGDGTPSDMVIAKVYEVLNQDNIRPLTDRVNLLKPTVKPFAIKAKLHLYPGINSDEIHTSVMANCKNWLKQHRKFNHDISLSGLYAVLHGAGVQRVELLSPTSDIFVAANEVAHCESIEVSIEAQRDV</sequence>
<name>A0A849V9E2_9GAMM</name>
<organism evidence="2 3">
    <name type="scientific">Pseudoalteromonas caenipelagi</name>
    <dbReference type="NCBI Taxonomy" id="2726988"/>
    <lineage>
        <taxon>Bacteria</taxon>
        <taxon>Pseudomonadati</taxon>
        <taxon>Pseudomonadota</taxon>
        <taxon>Gammaproteobacteria</taxon>
        <taxon>Alteromonadales</taxon>
        <taxon>Pseudoalteromonadaceae</taxon>
        <taxon>Pseudoalteromonas</taxon>
    </lineage>
</organism>
<dbReference type="Pfam" id="PF26079">
    <property type="entry name" value="Baseplate_J_C"/>
    <property type="match status" value="1"/>
</dbReference>
<dbReference type="RefSeq" id="WP_171624593.1">
    <property type="nucleotide sequence ID" value="NZ_JABBPG010000001.1"/>
</dbReference>
<dbReference type="PIRSF" id="PIRSF020481">
    <property type="entry name" value="BAP"/>
    <property type="match status" value="1"/>
</dbReference>
<evidence type="ECO:0000259" key="1">
    <source>
        <dbReference type="Pfam" id="PF26079"/>
    </source>
</evidence>